<reference evidence="4" key="1">
    <citation type="journal article" date="2022" name="Int. J. Mol. Sci.">
        <title>Draft Genome of Tanacetum Coccineum: Genomic Comparison of Closely Related Tanacetum-Family Plants.</title>
        <authorList>
            <person name="Yamashiro T."/>
            <person name="Shiraishi A."/>
            <person name="Nakayama K."/>
            <person name="Satake H."/>
        </authorList>
    </citation>
    <scope>NUCLEOTIDE SEQUENCE</scope>
</reference>
<evidence type="ECO:0000313" key="5">
    <source>
        <dbReference type="Proteomes" id="UP001151760"/>
    </source>
</evidence>
<feature type="compositionally biased region" description="Basic and acidic residues" evidence="2">
    <location>
        <begin position="272"/>
        <end position="288"/>
    </location>
</feature>
<evidence type="ECO:0000256" key="1">
    <source>
        <dbReference type="PROSITE-ProRule" id="PRU00047"/>
    </source>
</evidence>
<feature type="region of interest" description="Disordered" evidence="2">
    <location>
        <begin position="43"/>
        <end position="71"/>
    </location>
</feature>
<dbReference type="SMART" id="SM00343">
    <property type="entry name" value="ZnF_C2HC"/>
    <property type="match status" value="1"/>
</dbReference>
<feature type="compositionally biased region" description="Low complexity" evidence="2">
    <location>
        <begin position="291"/>
        <end position="308"/>
    </location>
</feature>
<gene>
    <name evidence="4" type="ORF">Tco_0993163</name>
</gene>
<keyword evidence="1" id="KW-0862">Zinc</keyword>
<dbReference type="Proteomes" id="UP001151760">
    <property type="component" value="Unassembled WGS sequence"/>
</dbReference>
<keyword evidence="4" id="KW-0695">RNA-directed DNA polymerase</keyword>
<dbReference type="Pfam" id="PF00098">
    <property type="entry name" value="zf-CCHC"/>
    <property type="match status" value="1"/>
</dbReference>
<name>A0ABQ5F4N5_9ASTR</name>
<feature type="compositionally biased region" description="Polar residues" evidence="2">
    <location>
        <begin position="222"/>
        <end position="231"/>
    </location>
</feature>
<evidence type="ECO:0000313" key="4">
    <source>
        <dbReference type="EMBL" id="GJT58109.1"/>
    </source>
</evidence>
<organism evidence="4 5">
    <name type="scientific">Tanacetum coccineum</name>
    <dbReference type="NCBI Taxonomy" id="301880"/>
    <lineage>
        <taxon>Eukaryota</taxon>
        <taxon>Viridiplantae</taxon>
        <taxon>Streptophyta</taxon>
        <taxon>Embryophyta</taxon>
        <taxon>Tracheophyta</taxon>
        <taxon>Spermatophyta</taxon>
        <taxon>Magnoliopsida</taxon>
        <taxon>eudicotyledons</taxon>
        <taxon>Gunneridae</taxon>
        <taxon>Pentapetalae</taxon>
        <taxon>asterids</taxon>
        <taxon>campanulids</taxon>
        <taxon>Asterales</taxon>
        <taxon>Asteraceae</taxon>
        <taxon>Asteroideae</taxon>
        <taxon>Anthemideae</taxon>
        <taxon>Anthemidinae</taxon>
        <taxon>Tanacetum</taxon>
    </lineage>
</organism>
<keyword evidence="5" id="KW-1185">Reference proteome</keyword>
<comment type="caution">
    <text evidence="4">The sequence shown here is derived from an EMBL/GenBank/DDBJ whole genome shotgun (WGS) entry which is preliminary data.</text>
</comment>
<keyword evidence="1" id="KW-0863">Zinc-finger</keyword>
<dbReference type="PANTHER" id="PTHR34482:SF56">
    <property type="entry name" value="RETROTRANSPOSON GAG DOMAIN, ASPARTIC PEPTIDASE DOMAIN PROTEIN-RELATED"/>
    <property type="match status" value="1"/>
</dbReference>
<evidence type="ECO:0000259" key="3">
    <source>
        <dbReference type="PROSITE" id="PS50158"/>
    </source>
</evidence>
<feature type="compositionally biased region" description="Basic and acidic residues" evidence="2">
    <location>
        <begin position="201"/>
        <end position="220"/>
    </location>
</feature>
<dbReference type="PROSITE" id="PS50158">
    <property type="entry name" value="ZF_CCHC"/>
    <property type="match status" value="1"/>
</dbReference>
<keyword evidence="1" id="KW-0479">Metal-binding</keyword>
<sequence>MPPRRSNRVNNEADPAFTAAVAQAVADLLPTLTARITDEIRQNENNGNNVNRRNARRVNTGGSGNDGDAQPTDIHVWLERFQKQKPQTFSSASTPVEAENWIAHIEKIFEVLGCGDQFKARLATYKLEGDAHSWWRAYKQAKGGDAYIGGFLGAKAGTQEEQAKHFKWGLNDFVLDKILNTKFTDVVQVANAARNIEIFRDKSKNKGNNKRDRDGHRIRPSDTPSQGSNQRAYDRRDSDRYGNGGRYGNRDMYGSNRGRNDRQGSDRQGNGSDRRGTSTQRAWRDQDQQVRGQQYGRSYGSSSQSGYSDYNSCPPCNLCGKFHTGKACHRATGACFECGEVGHLAKDCKKGSTSSGGK</sequence>
<keyword evidence="4" id="KW-0548">Nucleotidyltransferase</keyword>
<feature type="region of interest" description="Disordered" evidence="2">
    <location>
        <begin position="201"/>
        <end position="309"/>
    </location>
</feature>
<dbReference type="PANTHER" id="PTHR34482">
    <property type="entry name" value="DNA DAMAGE-INDUCIBLE PROTEIN 1-LIKE"/>
    <property type="match status" value="1"/>
</dbReference>
<dbReference type="InterPro" id="IPR001878">
    <property type="entry name" value="Znf_CCHC"/>
</dbReference>
<reference evidence="4" key="2">
    <citation type="submission" date="2022-01" db="EMBL/GenBank/DDBJ databases">
        <authorList>
            <person name="Yamashiro T."/>
            <person name="Shiraishi A."/>
            <person name="Satake H."/>
            <person name="Nakayama K."/>
        </authorList>
    </citation>
    <scope>NUCLEOTIDE SEQUENCE</scope>
</reference>
<dbReference type="Gene3D" id="4.10.60.10">
    <property type="entry name" value="Zinc finger, CCHC-type"/>
    <property type="match status" value="1"/>
</dbReference>
<dbReference type="EMBL" id="BQNB010016988">
    <property type="protein sequence ID" value="GJT58109.1"/>
    <property type="molecule type" value="Genomic_DNA"/>
</dbReference>
<dbReference type="GO" id="GO:0003964">
    <property type="term" value="F:RNA-directed DNA polymerase activity"/>
    <property type="evidence" value="ECO:0007669"/>
    <property type="project" value="UniProtKB-KW"/>
</dbReference>
<feature type="compositionally biased region" description="Low complexity" evidence="2">
    <location>
        <begin position="43"/>
        <end position="52"/>
    </location>
</feature>
<proteinExistence type="predicted"/>
<keyword evidence="4" id="KW-0808">Transferase</keyword>
<evidence type="ECO:0000256" key="2">
    <source>
        <dbReference type="SAM" id="MobiDB-lite"/>
    </source>
</evidence>
<feature type="domain" description="CCHC-type" evidence="3">
    <location>
        <begin position="335"/>
        <end position="350"/>
    </location>
</feature>
<protein>
    <submittedName>
        <fullName evidence="4">Reverse transcriptase domain-containing protein</fullName>
    </submittedName>
</protein>
<accession>A0ABQ5F4N5</accession>